<dbReference type="EMBL" id="CP032416">
    <property type="protein sequence ID" value="AYD39615.1"/>
    <property type="molecule type" value="Genomic_DNA"/>
</dbReference>
<dbReference type="InterPro" id="IPR041657">
    <property type="entry name" value="HTH_17"/>
</dbReference>
<dbReference type="EMBL" id="CP032416">
    <property type="protein sequence ID" value="AYD39600.1"/>
    <property type="molecule type" value="Genomic_DNA"/>
</dbReference>
<dbReference type="KEGG" id="cfer:D4Z93_03390"/>
<name>A0A386H242_9CLOT</name>
<dbReference type="OrthoDB" id="1684751at2"/>
<organism evidence="3 4">
    <name type="scientific">Clostridium fermenticellae</name>
    <dbReference type="NCBI Taxonomy" id="2068654"/>
    <lineage>
        <taxon>Bacteria</taxon>
        <taxon>Bacillati</taxon>
        <taxon>Bacillota</taxon>
        <taxon>Clostridia</taxon>
        <taxon>Eubacteriales</taxon>
        <taxon>Clostridiaceae</taxon>
        <taxon>Clostridium</taxon>
    </lineage>
</organism>
<accession>A0A386H242</accession>
<protein>
    <submittedName>
        <fullName evidence="3">DNA-binding protein</fullName>
    </submittedName>
</protein>
<keyword evidence="4" id="KW-1185">Reference proteome</keyword>
<gene>
    <name evidence="2" type="ORF">D4Z93_03300</name>
    <name evidence="3" type="ORF">D4Z93_03390</name>
</gene>
<dbReference type="RefSeq" id="WP_119970382.1">
    <property type="nucleotide sequence ID" value="NZ_CP032416.1"/>
</dbReference>
<dbReference type="Proteomes" id="UP000266301">
    <property type="component" value="Chromosome"/>
</dbReference>
<dbReference type="Pfam" id="PF12728">
    <property type="entry name" value="HTH_17"/>
    <property type="match status" value="1"/>
</dbReference>
<dbReference type="KEGG" id="cfer:D4Z93_03300"/>
<dbReference type="GO" id="GO:0003677">
    <property type="term" value="F:DNA binding"/>
    <property type="evidence" value="ECO:0007669"/>
    <property type="project" value="UniProtKB-KW"/>
</dbReference>
<sequence>MEENIKAKSYESKETILVSPTEAMRILGVGRNRMYCDLLKRDDFPAFKINSKYFVNRLKLQEWADKMCGK</sequence>
<evidence type="ECO:0000313" key="2">
    <source>
        <dbReference type="EMBL" id="AYD39600.1"/>
    </source>
</evidence>
<evidence type="ECO:0000313" key="4">
    <source>
        <dbReference type="Proteomes" id="UP000266301"/>
    </source>
</evidence>
<proteinExistence type="predicted"/>
<evidence type="ECO:0000313" key="3">
    <source>
        <dbReference type="EMBL" id="AYD39615.1"/>
    </source>
</evidence>
<dbReference type="AlphaFoldDB" id="A0A386H242"/>
<keyword evidence="3" id="KW-0238">DNA-binding</keyword>
<evidence type="ECO:0000259" key="1">
    <source>
        <dbReference type="Pfam" id="PF12728"/>
    </source>
</evidence>
<reference evidence="3 4" key="2">
    <citation type="journal article" date="2019" name="Int. J. Syst. Evol. Microbiol.">
        <title>Clostridium fermenticellae sp. nov., isolated from the mud in a fermentation cellar for the production of the Chinese liquor, baijiu.</title>
        <authorList>
            <person name="Xu P.X."/>
            <person name="Chai L.J."/>
            <person name="Qiu T."/>
            <person name="Zhang X.J."/>
            <person name="Lu Z.M."/>
            <person name="Xiao C."/>
            <person name="Wang S.T."/>
            <person name="Shen C.H."/>
            <person name="Shi J.S."/>
            <person name="Xu Z.H."/>
        </authorList>
    </citation>
    <scope>NUCLEOTIDE SEQUENCE [LARGE SCALE GENOMIC DNA]</scope>
    <source>
        <strain evidence="3 4">JN500901</strain>
    </source>
</reference>
<feature type="domain" description="Helix-turn-helix" evidence="1">
    <location>
        <begin position="18"/>
        <end position="66"/>
    </location>
</feature>
<reference evidence="3" key="1">
    <citation type="submission" date="2018-09" db="EMBL/GenBank/DDBJ databases">
        <authorList>
            <person name="Xu P.-X."/>
            <person name="Chai L.-J."/>
            <person name="Qiu T."/>
            <person name="Zhang X.-J."/>
            <person name="Lu Z.-M."/>
            <person name="Xiao C."/>
            <person name="Wang S.-T."/>
            <person name="Shen C.-H."/>
            <person name="Shi J.-S."/>
            <person name="Xu Z.-H."/>
        </authorList>
    </citation>
    <scope>NUCLEOTIDE SEQUENCE</scope>
    <source>
        <strain evidence="3">JN500901</strain>
    </source>
</reference>